<dbReference type="GO" id="GO:0016020">
    <property type="term" value="C:membrane"/>
    <property type="evidence" value="ECO:0007669"/>
    <property type="project" value="UniProtKB-SubCell"/>
</dbReference>
<proteinExistence type="predicted"/>
<sequence length="132" mass="15227">MGSKVLMRMRRENSHSSKEEVTKVGSLEVVRILMIMVLSFSFFLNLFLGLEFTYMIPRNKYVTLFAAFLGFLSGALMLCAILLYRQKLEKGKSVYFSSYKESWVTATSYLNVFFLFASVQVSHQQLLLSEHP</sequence>
<name>L9KTP0_TUPCH</name>
<dbReference type="STRING" id="246437.L9KTP0"/>
<dbReference type="Gene3D" id="1.20.140.150">
    <property type="match status" value="1"/>
</dbReference>
<dbReference type="InterPro" id="IPR033542">
    <property type="entry name" value="TM225"/>
</dbReference>
<dbReference type="AlphaFoldDB" id="L9KTP0"/>
<dbReference type="EMBL" id="KB320672">
    <property type="protein sequence ID" value="ELW65859.1"/>
    <property type="molecule type" value="Genomic_DNA"/>
</dbReference>
<dbReference type="Pfam" id="PF25452">
    <property type="entry name" value="TM225"/>
    <property type="match status" value="1"/>
</dbReference>
<reference evidence="7" key="1">
    <citation type="submission" date="2012-07" db="EMBL/GenBank/DDBJ databases">
        <title>Genome of the Chinese tree shrew, a rising model animal genetically related to primates.</title>
        <authorList>
            <person name="Zhang G."/>
            <person name="Fan Y."/>
            <person name="Yao Y."/>
            <person name="Huang Z."/>
        </authorList>
    </citation>
    <scope>NUCLEOTIDE SEQUENCE [LARGE SCALE GENOMIC DNA]</scope>
</reference>
<evidence type="ECO:0000256" key="3">
    <source>
        <dbReference type="ARBA" id="ARBA00023136"/>
    </source>
</evidence>
<dbReference type="eggNOG" id="ENOG502TDTU">
    <property type="taxonomic scope" value="Eukaryota"/>
</dbReference>
<dbReference type="PANTHER" id="PTHR36477:SF1">
    <property type="entry name" value="TRANSMEMBRANE PROTEIN 225"/>
    <property type="match status" value="1"/>
</dbReference>
<evidence type="ECO:0000256" key="2">
    <source>
        <dbReference type="ARBA" id="ARBA00022692"/>
    </source>
</evidence>
<gene>
    <name evidence="6" type="ORF">TREES_T100017737</name>
</gene>
<protein>
    <submittedName>
        <fullName evidence="6">Transmembrane protein 225</fullName>
    </submittedName>
</protein>
<reference evidence="7" key="2">
    <citation type="journal article" date="2013" name="Nat. Commun.">
        <title>Genome of the Chinese tree shrew.</title>
        <authorList>
            <person name="Fan Y."/>
            <person name="Huang Z.Y."/>
            <person name="Cao C.C."/>
            <person name="Chen C.S."/>
            <person name="Chen Y.X."/>
            <person name="Fan D.D."/>
            <person name="He J."/>
            <person name="Hou H.L."/>
            <person name="Hu L."/>
            <person name="Hu X.T."/>
            <person name="Jiang X.T."/>
            <person name="Lai R."/>
            <person name="Lang Y.S."/>
            <person name="Liang B."/>
            <person name="Liao S.G."/>
            <person name="Mu D."/>
            <person name="Ma Y.Y."/>
            <person name="Niu Y.Y."/>
            <person name="Sun X.Q."/>
            <person name="Xia J.Q."/>
            <person name="Xiao J."/>
            <person name="Xiong Z.Q."/>
            <person name="Xu L."/>
            <person name="Yang L."/>
            <person name="Zhang Y."/>
            <person name="Zhao W."/>
            <person name="Zhao X.D."/>
            <person name="Zheng Y.T."/>
            <person name="Zhou J.M."/>
            <person name="Zhu Y.B."/>
            <person name="Zhang G.J."/>
            <person name="Wang J."/>
            <person name="Yao Y.G."/>
        </authorList>
    </citation>
    <scope>NUCLEOTIDE SEQUENCE [LARGE SCALE GENOMIC DNA]</scope>
</reference>
<evidence type="ECO:0000259" key="5">
    <source>
        <dbReference type="Pfam" id="PF25452"/>
    </source>
</evidence>
<keyword evidence="4" id="KW-1133">Transmembrane helix</keyword>
<feature type="transmembrane region" description="Helical" evidence="4">
    <location>
        <begin position="62"/>
        <end position="83"/>
    </location>
</feature>
<dbReference type="PANTHER" id="PTHR36477">
    <property type="entry name" value="TRANSMEMBRANE PROTEIN 225"/>
    <property type="match status" value="1"/>
</dbReference>
<evidence type="ECO:0000256" key="4">
    <source>
        <dbReference type="SAM" id="Phobius"/>
    </source>
</evidence>
<accession>L9KTP0</accession>
<keyword evidence="3 4" id="KW-0472">Membrane</keyword>
<dbReference type="InParanoid" id="L9KTP0"/>
<comment type="subcellular location">
    <subcellularLocation>
        <location evidence="1">Membrane</location>
        <topology evidence="1">Multi-pass membrane protein</topology>
    </subcellularLocation>
</comment>
<evidence type="ECO:0000313" key="7">
    <source>
        <dbReference type="Proteomes" id="UP000011518"/>
    </source>
</evidence>
<dbReference type="Proteomes" id="UP000011518">
    <property type="component" value="Unassembled WGS sequence"/>
</dbReference>
<organism evidence="6 7">
    <name type="scientific">Tupaia chinensis</name>
    <name type="common">Chinese tree shrew</name>
    <name type="synonym">Tupaia belangeri chinensis</name>
    <dbReference type="NCBI Taxonomy" id="246437"/>
    <lineage>
        <taxon>Eukaryota</taxon>
        <taxon>Metazoa</taxon>
        <taxon>Chordata</taxon>
        <taxon>Craniata</taxon>
        <taxon>Vertebrata</taxon>
        <taxon>Euteleostomi</taxon>
        <taxon>Mammalia</taxon>
        <taxon>Eutheria</taxon>
        <taxon>Euarchontoglires</taxon>
        <taxon>Scandentia</taxon>
        <taxon>Tupaiidae</taxon>
        <taxon>Tupaia</taxon>
    </lineage>
</organism>
<keyword evidence="7" id="KW-1185">Reference proteome</keyword>
<dbReference type="InterPro" id="IPR057351">
    <property type="entry name" value="TM225_dom"/>
</dbReference>
<feature type="domain" description="Transmembrane protein 225" evidence="5">
    <location>
        <begin position="24"/>
        <end position="124"/>
    </location>
</feature>
<evidence type="ECO:0000313" key="6">
    <source>
        <dbReference type="EMBL" id="ELW65859.1"/>
    </source>
</evidence>
<feature type="transmembrane region" description="Helical" evidence="4">
    <location>
        <begin position="32"/>
        <end position="56"/>
    </location>
</feature>
<evidence type="ECO:0000256" key="1">
    <source>
        <dbReference type="ARBA" id="ARBA00004141"/>
    </source>
</evidence>
<keyword evidence="2 4" id="KW-0812">Transmembrane</keyword>